<organism evidence="9 10">
    <name type="scientific">Streptomyces aurantiacus JA 4570</name>
    <dbReference type="NCBI Taxonomy" id="1286094"/>
    <lineage>
        <taxon>Bacteria</taxon>
        <taxon>Bacillati</taxon>
        <taxon>Actinomycetota</taxon>
        <taxon>Actinomycetes</taxon>
        <taxon>Kitasatosporales</taxon>
        <taxon>Streptomycetaceae</taxon>
        <taxon>Streptomyces</taxon>
        <taxon>Streptomyces aurantiacus group</taxon>
    </lineage>
</organism>
<dbReference type="NCBIfam" id="TIGR03819">
    <property type="entry name" value="heli_sec_ATPase"/>
    <property type="match status" value="1"/>
</dbReference>
<evidence type="ECO:0000313" key="9">
    <source>
        <dbReference type="EMBL" id="EPH42286.1"/>
    </source>
</evidence>
<dbReference type="RefSeq" id="WP_016642740.1">
    <property type="nucleotide sequence ID" value="NZ_AOPZ01000240.1"/>
</dbReference>
<keyword evidence="7" id="KW-0184">Conjugation</keyword>
<sequence length="389" mass="41003">MSAVVGARMLDGVRQWLAANGTEPTPARVAEALRAQGRVLGDTEVLGAAEQLRSELVGAGPLEPLLADPSVTDVLVSAPDRVWVDRGGGLELTGVSFRDAAAVRRLAQRLAAVAGRRLDDARPWADARLPDGTRLHAVLPPVAVGSAYLSLRVVRPRAFTLAELVAAGTVPPGGERVLRRLLDARLSYLISGGTGSGKTTLLSTLLGLVGPRERIVLAEDSAELRPDHPHVVRLEARPANQEGVGFVGLDDLVRQALRMRPDRLVVGEVRGAEVVHLLAALNTGHEGGCGTVHANAAADVPARLEALGTAAGLDRAALHSQLAAALSVVLHLDRDRAGRRRIAEVQVLERGPSGLVTTVPALRWGERGFVRERGWPRLSALLGSGGEET</sequence>
<evidence type="ECO:0000313" key="10">
    <source>
        <dbReference type="Proteomes" id="UP000014629"/>
    </source>
</evidence>
<evidence type="ECO:0000256" key="3">
    <source>
        <dbReference type="ARBA" id="ARBA00022448"/>
    </source>
</evidence>
<comment type="caution">
    <text evidence="9">The sequence shown here is derived from an EMBL/GenBank/DDBJ whole genome shotgun (WGS) entry which is preliminary data.</text>
</comment>
<comment type="subcellular location">
    <subcellularLocation>
        <location evidence="1">Cytoplasm</location>
    </subcellularLocation>
</comment>
<keyword evidence="10" id="KW-1185">Reference proteome</keyword>
<evidence type="ECO:0000256" key="2">
    <source>
        <dbReference type="ARBA" id="ARBA00006611"/>
    </source>
</evidence>
<feature type="domain" description="Bacterial type II secretion system protein E" evidence="8">
    <location>
        <begin position="57"/>
        <end position="334"/>
    </location>
</feature>
<dbReference type="InterPro" id="IPR022399">
    <property type="entry name" value="TadA-like_ATPase"/>
</dbReference>
<evidence type="ECO:0000256" key="7">
    <source>
        <dbReference type="ARBA" id="ARBA00022971"/>
    </source>
</evidence>
<keyword evidence="6" id="KW-0067">ATP-binding</keyword>
<dbReference type="PATRIC" id="fig|1286094.4.peg.4563"/>
<dbReference type="EMBL" id="AOPZ01000240">
    <property type="protein sequence ID" value="EPH42286.1"/>
    <property type="molecule type" value="Genomic_DNA"/>
</dbReference>
<dbReference type="PANTHER" id="PTHR30486:SF6">
    <property type="entry name" value="TYPE IV PILUS RETRACTATION ATPASE PILT"/>
    <property type="match status" value="1"/>
</dbReference>
<dbReference type="Gene3D" id="3.40.50.300">
    <property type="entry name" value="P-loop containing nucleotide triphosphate hydrolases"/>
    <property type="match status" value="1"/>
</dbReference>
<dbReference type="GO" id="GO:0016887">
    <property type="term" value="F:ATP hydrolysis activity"/>
    <property type="evidence" value="ECO:0007669"/>
    <property type="project" value="InterPro"/>
</dbReference>
<reference evidence="9 10" key="1">
    <citation type="submission" date="2013-02" db="EMBL/GenBank/DDBJ databases">
        <title>Draft Genome Sequence of Streptomyces aurantiacus, Which Produces Setomimycin.</title>
        <authorList>
            <person name="Gruening B.A."/>
            <person name="Praeg A."/>
            <person name="Erxleben A."/>
            <person name="Guenther S."/>
            <person name="Mueller M."/>
        </authorList>
    </citation>
    <scope>NUCLEOTIDE SEQUENCE [LARGE SCALE GENOMIC DNA]</scope>
    <source>
        <strain evidence="9 10">JA 4570</strain>
    </source>
</reference>
<evidence type="ECO:0000256" key="1">
    <source>
        <dbReference type="ARBA" id="ARBA00004496"/>
    </source>
</evidence>
<dbReference type="InterPro" id="IPR027417">
    <property type="entry name" value="P-loop_NTPase"/>
</dbReference>
<dbReference type="AlphaFoldDB" id="S3ZF46"/>
<gene>
    <name evidence="9" type="ORF">STRAU_4615</name>
</gene>
<keyword evidence="3" id="KW-0813">Transport</keyword>
<dbReference type="FunFam" id="3.30.450.380:FF:000002">
    <property type="entry name" value="Secretion protein, partial"/>
    <property type="match status" value="1"/>
</dbReference>
<dbReference type="SUPFAM" id="SSF52540">
    <property type="entry name" value="P-loop containing nucleoside triphosphate hydrolases"/>
    <property type="match status" value="1"/>
</dbReference>
<dbReference type="GO" id="GO:0005737">
    <property type="term" value="C:cytoplasm"/>
    <property type="evidence" value="ECO:0007669"/>
    <property type="project" value="UniProtKB-SubCell"/>
</dbReference>
<dbReference type="Proteomes" id="UP000014629">
    <property type="component" value="Unassembled WGS sequence"/>
</dbReference>
<dbReference type="FunFam" id="3.40.50.300:FF:001596">
    <property type="entry name" value="Secretion protein, partial"/>
    <property type="match status" value="1"/>
</dbReference>
<accession>S3ZF46</accession>
<evidence type="ECO:0000256" key="5">
    <source>
        <dbReference type="ARBA" id="ARBA00022741"/>
    </source>
</evidence>
<dbReference type="PANTHER" id="PTHR30486">
    <property type="entry name" value="TWITCHING MOTILITY PROTEIN PILT"/>
    <property type="match status" value="1"/>
</dbReference>
<comment type="similarity">
    <text evidence="2">Belongs to the GSP E family.</text>
</comment>
<protein>
    <submittedName>
        <fullName evidence="9">Putative conjugal transfer protein</fullName>
    </submittedName>
</protein>
<keyword evidence="5" id="KW-0547">Nucleotide-binding</keyword>
<evidence type="ECO:0000256" key="4">
    <source>
        <dbReference type="ARBA" id="ARBA00022490"/>
    </source>
</evidence>
<proteinExistence type="inferred from homology"/>
<dbReference type="InterPro" id="IPR050921">
    <property type="entry name" value="T4SS_GSP_E_ATPase"/>
</dbReference>
<keyword evidence="4" id="KW-0963">Cytoplasm</keyword>
<evidence type="ECO:0000259" key="8">
    <source>
        <dbReference type="Pfam" id="PF00437"/>
    </source>
</evidence>
<evidence type="ECO:0000256" key="6">
    <source>
        <dbReference type="ARBA" id="ARBA00022840"/>
    </source>
</evidence>
<dbReference type="Pfam" id="PF00437">
    <property type="entry name" value="T2SSE"/>
    <property type="match status" value="1"/>
</dbReference>
<dbReference type="Gene3D" id="3.30.450.380">
    <property type="match status" value="1"/>
</dbReference>
<name>S3ZF46_9ACTN</name>
<dbReference type="GO" id="GO:0005524">
    <property type="term" value="F:ATP binding"/>
    <property type="evidence" value="ECO:0007669"/>
    <property type="project" value="UniProtKB-KW"/>
</dbReference>
<dbReference type="CDD" id="cd01130">
    <property type="entry name" value="VirB11-like_ATPase"/>
    <property type="match status" value="1"/>
</dbReference>
<dbReference type="InterPro" id="IPR001482">
    <property type="entry name" value="T2SS/T4SS_dom"/>
</dbReference>